<evidence type="ECO:0000313" key="2">
    <source>
        <dbReference type="Proteomes" id="UP000548304"/>
    </source>
</evidence>
<evidence type="ECO:0000313" key="1">
    <source>
        <dbReference type="EMBL" id="NYH77172.1"/>
    </source>
</evidence>
<sequence>MDAVTNTLAALLNVADEHDEAIIRRRARQAQLLWACRCRQDNPRWWHTCDGCGSALDDVCTSGMLDATDGARGVSHHHRCDTVNQDGYRCTRTAGHLGRQHVAGNGRAVLAVWDWHHAVEVSTPEGAAVLTVVHIERSVDCTPTSQFITLGDRAVVCSRVDGDTDRYTVFERAHGRHHRWHPVATNLLAAELPDWHTHHTSSNATKPAWFEAWLDSIVRAESHPSSTSEGPDH</sequence>
<gene>
    <name evidence="1" type="ORF">FHR84_000486</name>
</gene>
<keyword evidence="2" id="KW-1185">Reference proteome</keyword>
<accession>A0A852YTW6</accession>
<dbReference type="AlphaFoldDB" id="A0A852YTW6"/>
<proteinExistence type="predicted"/>
<protein>
    <submittedName>
        <fullName evidence="1">Uncharacterized protein</fullName>
    </submittedName>
</protein>
<dbReference type="RefSeq" id="WP_179533760.1">
    <property type="nucleotide sequence ID" value="NZ_JACBYW010000001.1"/>
</dbReference>
<reference evidence="1 2" key="1">
    <citation type="submission" date="2020-07" db="EMBL/GenBank/DDBJ databases">
        <title>Genomic Encyclopedia of Type Strains, Phase III (KMG-III): the genomes of soil and plant-associated and newly described type strains.</title>
        <authorList>
            <person name="Whitman W."/>
        </authorList>
    </citation>
    <scope>NUCLEOTIDE SEQUENCE [LARGE SCALE GENOMIC DNA]</scope>
    <source>
        <strain evidence="1 2">CECT 8576</strain>
    </source>
</reference>
<name>A0A852YTW6_9ACTN</name>
<organism evidence="1 2">
    <name type="scientific">Actinopolyspora biskrensis</name>
    <dbReference type="NCBI Taxonomy" id="1470178"/>
    <lineage>
        <taxon>Bacteria</taxon>
        <taxon>Bacillati</taxon>
        <taxon>Actinomycetota</taxon>
        <taxon>Actinomycetes</taxon>
        <taxon>Actinopolysporales</taxon>
        <taxon>Actinopolysporaceae</taxon>
        <taxon>Actinopolyspora</taxon>
    </lineage>
</organism>
<dbReference type="Proteomes" id="UP000548304">
    <property type="component" value="Unassembled WGS sequence"/>
</dbReference>
<comment type="caution">
    <text evidence="1">The sequence shown here is derived from an EMBL/GenBank/DDBJ whole genome shotgun (WGS) entry which is preliminary data.</text>
</comment>
<dbReference type="EMBL" id="JACBYW010000001">
    <property type="protein sequence ID" value="NYH77172.1"/>
    <property type="molecule type" value="Genomic_DNA"/>
</dbReference>